<proteinExistence type="predicted"/>
<reference evidence="3" key="3">
    <citation type="submission" date="2025-08" db="UniProtKB">
        <authorList>
            <consortium name="RefSeq"/>
        </authorList>
    </citation>
    <scope>IDENTIFICATION</scope>
    <source>
        <strain evidence="3">NI907</strain>
    </source>
</reference>
<dbReference type="KEGG" id="pgri:PgNI_07016"/>
<keyword evidence="1" id="KW-1133">Transmembrane helix</keyword>
<evidence type="ECO:0008006" key="4">
    <source>
        <dbReference type="Google" id="ProtNLM"/>
    </source>
</evidence>
<gene>
    <name evidence="3" type="ORF">PgNI_07016</name>
</gene>
<dbReference type="AlphaFoldDB" id="A0A6P8B0Y1"/>
<evidence type="ECO:0000313" key="3">
    <source>
        <dbReference type="RefSeq" id="XP_030980815.1"/>
    </source>
</evidence>
<name>A0A6P8B0Y1_PYRGI</name>
<dbReference type="OrthoDB" id="539398at2759"/>
<evidence type="ECO:0000313" key="2">
    <source>
        <dbReference type="Proteomes" id="UP000515153"/>
    </source>
</evidence>
<dbReference type="PANTHER" id="PTHR39336:SF1">
    <property type="entry name" value="PYRIDOXAMINE PHOSPHATE OXIDASE FAMILY PROTEIN (AFU_ORTHOLOGUE AFUA_6G11440)"/>
    <property type="match status" value="1"/>
</dbReference>
<keyword evidence="2" id="KW-1185">Reference proteome</keyword>
<dbReference type="RefSeq" id="XP_030980815.1">
    <property type="nucleotide sequence ID" value="XM_031127034.1"/>
</dbReference>
<dbReference type="PANTHER" id="PTHR39336">
    <property type="entry name" value="PYRIDOXAMINE PHOSPHATE OXIDASE FAMILY PROTEIN (AFU_ORTHOLOGUE AFUA_6G11440)"/>
    <property type="match status" value="1"/>
</dbReference>
<accession>A0A6P8B0Y1</accession>
<dbReference type="GeneID" id="41961943"/>
<evidence type="ECO:0000256" key="1">
    <source>
        <dbReference type="SAM" id="Phobius"/>
    </source>
</evidence>
<dbReference type="InterPro" id="IPR012349">
    <property type="entry name" value="Split_barrel_FMN-bd"/>
</dbReference>
<keyword evidence="1" id="KW-0472">Membrane</keyword>
<dbReference type="Proteomes" id="UP000515153">
    <property type="component" value="Unplaced"/>
</dbReference>
<keyword evidence="1" id="KW-0812">Transmembrane</keyword>
<organism evidence="2 3">
    <name type="scientific">Pyricularia grisea</name>
    <name type="common">Crabgrass-specific blast fungus</name>
    <name type="synonym">Magnaporthe grisea</name>
    <dbReference type="NCBI Taxonomy" id="148305"/>
    <lineage>
        <taxon>Eukaryota</taxon>
        <taxon>Fungi</taxon>
        <taxon>Dikarya</taxon>
        <taxon>Ascomycota</taxon>
        <taxon>Pezizomycotina</taxon>
        <taxon>Sordariomycetes</taxon>
        <taxon>Sordariomycetidae</taxon>
        <taxon>Magnaporthales</taxon>
        <taxon>Pyriculariaceae</taxon>
        <taxon>Pyricularia</taxon>
    </lineage>
</organism>
<dbReference type="SUPFAM" id="SSF50475">
    <property type="entry name" value="FMN-binding split barrel"/>
    <property type="match status" value="1"/>
</dbReference>
<reference evidence="3" key="2">
    <citation type="submission" date="2019-10" db="EMBL/GenBank/DDBJ databases">
        <authorList>
            <consortium name="NCBI Genome Project"/>
        </authorList>
    </citation>
    <scope>NUCLEOTIDE SEQUENCE</scope>
    <source>
        <strain evidence="3">NI907</strain>
    </source>
</reference>
<reference evidence="3" key="1">
    <citation type="journal article" date="2019" name="Mol. Biol. Evol.">
        <title>Blast fungal genomes show frequent chromosomal changes, gene gains and losses, and effector gene turnover.</title>
        <authorList>
            <person name="Gomez Luciano L.B."/>
            <person name="Jason Tsai I."/>
            <person name="Chuma I."/>
            <person name="Tosa Y."/>
            <person name="Chen Y.H."/>
            <person name="Li J.Y."/>
            <person name="Li M.Y."/>
            <person name="Jade Lu M.Y."/>
            <person name="Nakayashiki H."/>
            <person name="Li W.H."/>
        </authorList>
    </citation>
    <scope>NUCLEOTIDE SEQUENCE</scope>
    <source>
        <strain evidence="3">NI907</strain>
    </source>
</reference>
<protein>
    <recommendedName>
        <fullName evidence="4">Pyridoxamine 5'-phosphate oxidase putative domain-containing protein</fullName>
    </recommendedName>
</protein>
<dbReference type="Gene3D" id="2.30.110.10">
    <property type="entry name" value="Electron Transport, Fmn-binding Protein, Chain A"/>
    <property type="match status" value="1"/>
</dbReference>
<sequence length="262" mass="28760">MKILPSLTPDLTEWALKQPLFYVASAPTYGQHVNVSPKGLASTSLAILSPNRIAYLDRTGSGCETIAHLYENGRLTVMFNSFGAAPRILRLFCHVREVVERTDEDNFAAWLERLGMPSRPDGARSVIVLDVFKVTTSCGFAVPMVKRQFWDKAEGGEAELAVFEERPTLNQYAAKKEELGKIFEYQIQNNVVSLDGLPGLKGARKAHPDAKLGLLPGHVRAYAGRVLSQHEGMVVGFLAALLLWVLMTAVTGGSFKQFALAK</sequence>
<feature type="transmembrane region" description="Helical" evidence="1">
    <location>
        <begin position="233"/>
        <end position="255"/>
    </location>
</feature>